<comment type="caution">
    <text evidence="8">The sequence shown here is derived from an EMBL/GenBank/DDBJ whole genome shotgun (WGS) entry which is preliminary data.</text>
</comment>
<dbReference type="PANTHER" id="PTHR13624:SF6">
    <property type="entry name" value="EMEI"/>
    <property type="match status" value="1"/>
</dbReference>
<feature type="transmembrane region" description="Helical" evidence="7">
    <location>
        <begin position="440"/>
        <end position="462"/>
    </location>
</feature>
<comment type="similarity">
    <text evidence="2">Belongs to the TMEM161 family.</text>
</comment>
<evidence type="ECO:0000256" key="2">
    <source>
        <dbReference type="ARBA" id="ARBA00009706"/>
    </source>
</evidence>
<dbReference type="PANTHER" id="PTHR13624">
    <property type="entry name" value="RE42071P"/>
    <property type="match status" value="1"/>
</dbReference>
<keyword evidence="6" id="KW-0325">Glycoprotein</keyword>
<evidence type="ECO:0000256" key="1">
    <source>
        <dbReference type="ARBA" id="ARBA00004141"/>
    </source>
</evidence>
<dbReference type="EMBL" id="MPUH01000559">
    <property type="protein sequence ID" value="OMJ77738.1"/>
    <property type="molecule type" value="Genomic_DNA"/>
</dbReference>
<gene>
    <name evidence="8" type="ORF">SteCoe_22607</name>
</gene>
<feature type="transmembrane region" description="Helical" evidence="7">
    <location>
        <begin position="332"/>
        <end position="351"/>
    </location>
</feature>
<feature type="transmembrane region" description="Helical" evidence="7">
    <location>
        <begin position="101"/>
        <end position="118"/>
    </location>
</feature>
<organism evidence="8 9">
    <name type="scientific">Stentor coeruleus</name>
    <dbReference type="NCBI Taxonomy" id="5963"/>
    <lineage>
        <taxon>Eukaryota</taxon>
        <taxon>Sar</taxon>
        <taxon>Alveolata</taxon>
        <taxon>Ciliophora</taxon>
        <taxon>Postciliodesmatophora</taxon>
        <taxon>Heterotrichea</taxon>
        <taxon>Heterotrichida</taxon>
        <taxon>Stentoridae</taxon>
        <taxon>Stentor</taxon>
    </lineage>
</organism>
<keyword evidence="3 7" id="KW-0812">Transmembrane</keyword>
<feature type="transmembrane region" description="Helical" evidence="7">
    <location>
        <begin position="71"/>
        <end position="89"/>
    </location>
</feature>
<evidence type="ECO:0000256" key="4">
    <source>
        <dbReference type="ARBA" id="ARBA00022989"/>
    </source>
</evidence>
<reference evidence="8 9" key="1">
    <citation type="submission" date="2016-11" db="EMBL/GenBank/DDBJ databases">
        <title>The macronuclear genome of Stentor coeruleus: a giant cell with tiny introns.</title>
        <authorList>
            <person name="Slabodnick M."/>
            <person name="Ruby J.G."/>
            <person name="Reiff S.B."/>
            <person name="Swart E.C."/>
            <person name="Gosai S."/>
            <person name="Prabakaran S."/>
            <person name="Witkowska E."/>
            <person name="Larue G.E."/>
            <person name="Fisher S."/>
            <person name="Freeman R.M."/>
            <person name="Gunawardena J."/>
            <person name="Chu W."/>
            <person name="Stover N.A."/>
            <person name="Gregory B.D."/>
            <person name="Nowacki M."/>
            <person name="Derisi J."/>
            <person name="Roy S.W."/>
            <person name="Marshall W.F."/>
            <person name="Sood P."/>
        </authorList>
    </citation>
    <scope>NUCLEOTIDE SEQUENCE [LARGE SCALE GENOMIC DNA]</scope>
    <source>
        <strain evidence="8">WM001</strain>
    </source>
</reference>
<comment type="subcellular location">
    <subcellularLocation>
        <location evidence="1">Membrane</location>
        <topology evidence="1">Multi-pass membrane protein</topology>
    </subcellularLocation>
</comment>
<name>A0A1R2BLY1_9CILI</name>
<dbReference type="GO" id="GO:0016020">
    <property type="term" value="C:membrane"/>
    <property type="evidence" value="ECO:0007669"/>
    <property type="project" value="UniProtKB-SubCell"/>
</dbReference>
<evidence type="ECO:0000256" key="5">
    <source>
        <dbReference type="ARBA" id="ARBA00023136"/>
    </source>
</evidence>
<dbReference type="AlphaFoldDB" id="A0A1R2BLY1"/>
<accession>A0A1R2BLY1</accession>
<evidence type="ECO:0000313" key="9">
    <source>
        <dbReference type="Proteomes" id="UP000187209"/>
    </source>
</evidence>
<keyword evidence="5 7" id="KW-0472">Membrane</keyword>
<evidence type="ECO:0000313" key="8">
    <source>
        <dbReference type="EMBL" id="OMJ77738.1"/>
    </source>
</evidence>
<feature type="transmembrane region" description="Helical" evidence="7">
    <location>
        <begin position="266"/>
        <end position="283"/>
    </location>
</feature>
<feature type="transmembrane region" description="Helical" evidence="7">
    <location>
        <begin position="190"/>
        <end position="209"/>
    </location>
</feature>
<evidence type="ECO:0000256" key="6">
    <source>
        <dbReference type="ARBA" id="ARBA00023180"/>
    </source>
</evidence>
<keyword evidence="9" id="KW-1185">Reference proteome</keyword>
<dbReference type="Proteomes" id="UP000187209">
    <property type="component" value="Unassembled WGS sequence"/>
</dbReference>
<feature type="transmembrane region" description="Helical" evidence="7">
    <location>
        <begin position="229"/>
        <end position="246"/>
    </location>
</feature>
<keyword evidence="4 7" id="KW-1133">Transmembrane helix</keyword>
<proteinExistence type="inferred from homology"/>
<evidence type="ECO:0000256" key="3">
    <source>
        <dbReference type="ARBA" id="ARBA00022692"/>
    </source>
</evidence>
<sequence>MQIITGEFVILAILIYISNYIRKRYAVLESILRGSVIFFPPEKNSDKKNIQFVPIDDKFSIKSPYFGDAEALIIVLYLTFSLLFISNLLQLNPWITMGSSVSFYMILMALLFAIFGLYKQSYKSGISHPENILALLLCLILFSTFAIILNSEHQNVLDINMYMAISLLELQVTHTLKPYVSDSFKISIDYLIMSIIISGLITVCLYPSFRYWNNFISSYYDSVNCKRKYVYMFLLVSPLILCTLWVKPMVKNLLVGVPFVYEYFSLWRACFVVGICLLRFWNLPYEIQSMLNRSVKLVQDTVLHPSKENIDATNNKCRAIATMAWPVAHQSMSVTAIMLLACAALICKGGLLTEYPQAVTEKIIFTNDVQGLDEDEFFVTEDRSPIQISKNFTFIPEVKRLEEAISKLSSGEGISILENIIPISKENIVHAVFYRDVFEFFLWCCFFAWSLATVLNFVLINVSTTKAKTKSS</sequence>
<protein>
    <submittedName>
        <fullName evidence="8">Uncharacterized protein</fullName>
    </submittedName>
</protein>
<feature type="transmembrane region" description="Helical" evidence="7">
    <location>
        <begin position="130"/>
        <end position="149"/>
    </location>
</feature>
<evidence type="ECO:0000256" key="7">
    <source>
        <dbReference type="SAM" id="Phobius"/>
    </source>
</evidence>
<dbReference type="InterPro" id="IPR019395">
    <property type="entry name" value="Transmembrane_161A/B"/>
</dbReference>